<dbReference type="EMBL" id="CABVJG010000014">
    <property type="protein sequence ID" value="VVQ18411.1"/>
    <property type="molecule type" value="Genomic_DNA"/>
</dbReference>
<reference evidence="1 2" key="1">
    <citation type="submission" date="2019-09" db="EMBL/GenBank/DDBJ databases">
        <authorList>
            <person name="Chandra G."/>
            <person name="Truman W A."/>
        </authorList>
    </citation>
    <scope>NUCLEOTIDE SEQUENCE [LARGE SCALE GENOMIC DNA]</scope>
    <source>
        <strain evidence="1">PS925</strain>
    </source>
</reference>
<dbReference type="Proteomes" id="UP000412311">
    <property type="component" value="Unassembled WGS sequence"/>
</dbReference>
<name>A0A5E7V413_PSEFL</name>
<evidence type="ECO:0000313" key="1">
    <source>
        <dbReference type="EMBL" id="VVQ18411.1"/>
    </source>
</evidence>
<accession>A0A5E7V413</accession>
<dbReference type="AlphaFoldDB" id="A0A5E7V413"/>
<sequence>MEATDEVYQILSDAKVLSPIWFCFGCKKVQAS</sequence>
<protein>
    <submittedName>
        <fullName evidence="1">Uncharacterized protein</fullName>
    </submittedName>
</protein>
<evidence type="ECO:0000313" key="2">
    <source>
        <dbReference type="Proteomes" id="UP000412311"/>
    </source>
</evidence>
<organism evidence="1 2">
    <name type="scientific">Pseudomonas fluorescens</name>
    <dbReference type="NCBI Taxonomy" id="294"/>
    <lineage>
        <taxon>Bacteria</taxon>
        <taxon>Pseudomonadati</taxon>
        <taxon>Pseudomonadota</taxon>
        <taxon>Gammaproteobacteria</taxon>
        <taxon>Pseudomonadales</taxon>
        <taxon>Pseudomonadaceae</taxon>
        <taxon>Pseudomonas</taxon>
    </lineage>
</organism>
<proteinExistence type="predicted"/>
<gene>
    <name evidence="1" type="ORF">PS925_04437</name>
</gene>